<feature type="region of interest" description="Disordered" evidence="1">
    <location>
        <begin position="79"/>
        <end position="103"/>
    </location>
</feature>
<reference evidence="2" key="2">
    <citation type="journal article" date="2015" name="Genome Biol.">
        <title>Comparative genomics of Steinernema reveals deeply conserved gene regulatory networks.</title>
        <authorList>
            <person name="Dillman A.R."/>
            <person name="Macchietto M."/>
            <person name="Porter C.F."/>
            <person name="Rogers A."/>
            <person name="Williams B."/>
            <person name="Antoshechkin I."/>
            <person name="Lee M.M."/>
            <person name="Goodwin Z."/>
            <person name="Lu X."/>
            <person name="Lewis E.E."/>
            <person name="Goodrich-Blair H."/>
            <person name="Stock S.P."/>
            <person name="Adams B.J."/>
            <person name="Sternberg P.W."/>
            <person name="Mortazavi A."/>
        </authorList>
    </citation>
    <scope>NUCLEOTIDE SEQUENCE [LARGE SCALE GENOMIC DNA]</scope>
    <source>
        <strain evidence="2">ALL</strain>
    </source>
</reference>
<gene>
    <name evidence="2" type="ORF">L596_006511</name>
</gene>
<organism evidence="2">
    <name type="scientific">Steinernema carpocapsae</name>
    <name type="common">Entomopathogenic nematode</name>
    <dbReference type="NCBI Taxonomy" id="34508"/>
    <lineage>
        <taxon>Eukaryota</taxon>
        <taxon>Metazoa</taxon>
        <taxon>Ecdysozoa</taxon>
        <taxon>Nematoda</taxon>
        <taxon>Chromadorea</taxon>
        <taxon>Rhabditida</taxon>
        <taxon>Tylenchina</taxon>
        <taxon>Panagrolaimomorpha</taxon>
        <taxon>Strongyloidoidea</taxon>
        <taxon>Steinernematidae</taxon>
        <taxon>Steinernema</taxon>
    </lineage>
</organism>
<evidence type="ECO:0000256" key="1">
    <source>
        <dbReference type="SAM" id="MobiDB-lite"/>
    </source>
</evidence>
<protein>
    <submittedName>
        <fullName evidence="2">Uncharacterized protein</fullName>
    </submittedName>
</protein>
<comment type="caution">
    <text evidence="2">The sequence shown here is derived from an EMBL/GenBank/DDBJ whole genome shotgun (WGS) entry which is preliminary data.</text>
</comment>
<sequence>MTAESLSNTAKASNSARANPTNFNRKSTICHLRPPQEQNEAKAPICPLNSTCGPEAGVFADKIVASCIHLHNFVMDREREGQDRHEESLTSAPVHPRAATSATSAARAVRQNLVQYFQNEGAVEYQNQNSQYF</sequence>
<feature type="compositionally biased region" description="Basic and acidic residues" evidence="1">
    <location>
        <begin position="79"/>
        <end position="88"/>
    </location>
</feature>
<reference evidence="2" key="1">
    <citation type="submission" date="2013-11" db="EMBL/GenBank/DDBJ databases">
        <authorList>
            <person name="Sternberg P."/>
            <person name="Dillman A."/>
            <person name="Macchietto M."/>
        </authorList>
    </citation>
    <scope>NUCLEOTIDE SEQUENCE</scope>
    <source>
        <strain evidence="2">ALL</strain>
    </source>
</reference>
<dbReference type="EMBL" id="AZBU02000001">
    <property type="protein sequence ID" value="TMS40088.1"/>
    <property type="molecule type" value="Genomic_DNA"/>
</dbReference>
<name>A0A4U8VAW7_STECR</name>
<evidence type="ECO:0000313" key="2">
    <source>
        <dbReference type="EMBL" id="TMS40088.1"/>
    </source>
</evidence>
<feature type="compositionally biased region" description="Polar residues" evidence="1">
    <location>
        <begin position="1"/>
        <end position="27"/>
    </location>
</feature>
<proteinExistence type="predicted"/>
<feature type="region of interest" description="Disordered" evidence="1">
    <location>
        <begin position="1"/>
        <end position="40"/>
    </location>
</feature>
<reference evidence="2" key="3">
    <citation type="journal article" date="2019" name="G3 (Bethesda)">
        <title>Hybrid Assembly of the Genome of the Entomopathogenic Nematode Steinernema carpocapsae Identifies the X-Chromosome.</title>
        <authorList>
            <person name="Serra L."/>
            <person name="Macchietto M."/>
            <person name="Macias-Munoz A."/>
            <person name="McGill C.J."/>
            <person name="Rodriguez I.M."/>
            <person name="Rodriguez B."/>
            <person name="Murad R."/>
            <person name="Mortazavi A."/>
        </authorList>
    </citation>
    <scope>NUCLEOTIDE SEQUENCE [LARGE SCALE GENOMIC DNA]</scope>
    <source>
        <strain evidence="2">ALL</strain>
    </source>
</reference>
<accession>A0A4U8VAW7</accession>
<dbReference type="AlphaFoldDB" id="A0A4U8VAW7"/>